<feature type="region of interest" description="Disordered" evidence="1">
    <location>
        <begin position="1"/>
        <end position="38"/>
    </location>
</feature>
<accession>A0A9D9EKB8</accession>
<reference evidence="2" key="1">
    <citation type="submission" date="2020-10" db="EMBL/GenBank/DDBJ databases">
        <authorList>
            <person name="Gilroy R."/>
        </authorList>
    </citation>
    <scope>NUCLEOTIDE SEQUENCE</scope>
    <source>
        <strain evidence="2">20514</strain>
    </source>
</reference>
<reference evidence="2" key="2">
    <citation type="journal article" date="2021" name="PeerJ">
        <title>Extensive microbial diversity within the chicken gut microbiome revealed by metagenomics and culture.</title>
        <authorList>
            <person name="Gilroy R."/>
            <person name="Ravi A."/>
            <person name="Getino M."/>
            <person name="Pursley I."/>
            <person name="Horton D.L."/>
            <person name="Alikhan N.F."/>
            <person name="Baker D."/>
            <person name="Gharbi K."/>
            <person name="Hall N."/>
            <person name="Watson M."/>
            <person name="Adriaenssens E.M."/>
            <person name="Foster-Nyarko E."/>
            <person name="Jarju S."/>
            <person name="Secka A."/>
            <person name="Antonio M."/>
            <person name="Oren A."/>
            <person name="Chaudhuri R.R."/>
            <person name="La Ragione R."/>
            <person name="Hildebrand F."/>
            <person name="Pallen M.J."/>
        </authorList>
    </citation>
    <scope>NUCLEOTIDE SEQUENCE</scope>
    <source>
        <strain evidence="2">20514</strain>
    </source>
</reference>
<evidence type="ECO:0000313" key="2">
    <source>
        <dbReference type="EMBL" id="MBO8448121.1"/>
    </source>
</evidence>
<dbReference type="EMBL" id="JADIMQ010000038">
    <property type="protein sequence ID" value="MBO8448121.1"/>
    <property type="molecule type" value="Genomic_DNA"/>
</dbReference>
<feature type="compositionally biased region" description="Basic and acidic residues" evidence="1">
    <location>
        <begin position="1"/>
        <end position="17"/>
    </location>
</feature>
<evidence type="ECO:0000256" key="1">
    <source>
        <dbReference type="SAM" id="MobiDB-lite"/>
    </source>
</evidence>
<proteinExistence type="predicted"/>
<dbReference type="AlphaFoldDB" id="A0A9D9EKB8"/>
<comment type="caution">
    <text evidence="2">The sequence shown here is derived from an EMBL/GenBank/DDBJ whole genome shotgun (WGS) entry which is preliminary data.</text>
</comment>
<organism evidence="2 3">
    <name type="scientific">Candidatus Cryptobacteroides merdigallinarum</name>
    <dbReference type="NCBI Taxonomy" id="2840770"/>
    <lineage>
        <taxon>Bacteria</taxon>
        <taxon>Pseudomonadati</taxon>
        <taxon>Bacteroidota</taxon>
        <taxon>Bacteroidia</taxon>
        <taxon>Bacteroidales</taxon>
        <taxon>Candidatus Cryptobacteroides</taxon>
    </lineage>
</organism>
<feature type="compositionally biased region" description="Polar residues" evidence="1">
    <location>
        <begin position="18"/>
        <end position="29"/>
    </location>
</feature>
<evidence type="ECO:0000313" key="3">
    <source>
        <dbReference type="Proteomes" id="UP000810252"/>
    </source>
</evidence>
<gene>
    <name evidence="2" type="ORF">IAC29_02475</name>
</gene>
<protein>
    <submittedName>
        <fullName evidence="2">Uncharacterized protein</fullName>
    </submittedName>
</protein>
<dbReference type="Proteomes" id="UP000810252">
    <property type="component" value="Unassembled WGS sequence"/>
</dbReference>
<name>A0A9D9EKB8_9BACT</name>
<sequence>MLKTGGGEDLKPDKPSDRTVTLTVTTSDAHSPGGDTRTTLGEDLQVLWSQGDRISINNVTYEVIPDPDDPSVATVEGVIESDSYVAVYPSDRVTNSSSWKEDGEIRLGFNTYFSYAENSFADYDNAMVAYSTTTDLQFRNIGGILRIGITGNTGGMRSLYLTTGESHPVSGVVPVSLDDLVSGDLKDTYPVDPGDWYGSTVVLENDDMDPMPVNPSDPSYFYFVLPSSVYQEGFTLTMEDAEGNVAVKKKTSAVSVLRSRVTTMETVAFDPVPAPEIVSAVPTSSSVTFDITAEPGIKVLAGLIYKAVYDSMTDPEEKAEYAKSAAWNPEGGSLSENASGSYTAVFQNVLNYDYEYVPVNPSMDYYAVVCYAVGGFEDNEIYPVGAPVLYQVSTSAGEGPAPEVSVTLKEKVPYFERMLKISVSEDAAGIRVYSAPAYEYEKLSSDGLSDGTIALTFGSALDEDALKQAQSDTCSITLNDIFFAATDYVFLVAATGEGGAVAVHKEIYSSPDLFTGSETWMNIAQYAQITFSISYTDYSTGEYKTFDFGHVSLEKTPGRELYRVTAGLDEDTGFVSYMQQEWGCTTDGTDACLYLYSPELENGSSSNRLIMPVSGSLSGFRTSDGRQVAFLTDYSSGYITVSDNWIDLSCNVNMYAVSEDGSIEERFTDQMLYFNIDVSYFGEFPAGMSNESFVINEEKDW</sequence>